<feature type="domain" description="UspA" evidence="5">
    <location>
        <begin position="1"/>
        <end position="143"/>
    </location>
</feature>
<dbReference type="PANTHER" id="PTHR47892:SF1">
    <property type="entry name" value="UNIVERSAL STRESS PROTEIN E"/>
    <property type="match status" value="1"/>
</dbReference>
<dbReference type="EMBL" id="AP021888">
    <property type="protein sequence ID" value="BBP42627.1"/>
    <property type="molecule type" value="Genomic_DNA"/>
</dbReference>
<accession>A0A6F8PKQ0</accession>
<organism evidence="6 7">
    <name type="scientific">Thiosulfativibrio zosterae</name>
    <dbReference type="NCBI Taxonomy" id="2675053"/>
    <lineage>
        <taxon>Bacteria</taxon>
        <taxon>Pseudomonadati</taxon>
        <taxon>Pseudomonadota</taxon>
        <taxon>Gammaproteobacteria</taxon>
        <taxon>Thiotrichales</taxon>
        <taxon>Piscirickettsiaceae</taxon>
        <taxon>Thiosulfativibrio</taxon>
    </lineage>
</organism>
<evidence type="ECO:0000259" key="5">
    <source>
        <dbReference type="Pfam" id="PF00582"/>
    </source>
</evidence>
<comment type="similarity">
    <text evidence="2">Belongs to the universal stress protein A family.</text>
</comment>
<dbReference type="InterPro" id="IPR006016">
    <property type="entry name" value="UspA"/>
</dbReference>
<evidence type="ECO:0000256" key="1">
    <source>
        <dbReference type="ARBA" id="ARBA00004496"/>
    </source>
</evidence>
<dbReference type="RefSeq" id="WP_173290220.1">
    <property type="nucleotide sequence ID" value="NZ_AP021888.1"/>
</dbReference>
<keyword evidence="3" id="KW-0963">Cytoplasm</keyword>
<comment type="subcellular location">
    <subcellularLocation>
        <location evidence="1">Cytoplasm</location>
    </subcellularLocation>
</comment>
<dbReference type="GO" id="GO:0005737">
    <property type="term" value="C:cytoplasm"/>
    <property type="evidence" value="ECO:0007669"/>
    <property type="project" value="UniProtKB-SubCell"/>
</dbReference>
<keyword evidence="7" id="KW-1185">Reference proteome</keyword>
<feature type="domain" description="UspA" evidence="5">
    <location>
        <begin position="180"/>
        <end position="310"/>
    </location>
</feature>
<name>A0A6F8PKQ0_9GAMM</name>
<evidence type="ECO:0000256" key="3">
    <source>
        <dbReference type="ARBA" id="ARBA00022490"/>
    </source>
</evidence>
<gene>
    <name evidence="6" type="ORF">THMIRHAT_03730</name>
</gene>
<dbReference type="InterPro" id="IPR006015">
    <property type="entry name" value="Universal_stress_UspA"/>
</dbReference>
<evidence type="ECO:0000256" key="4">
    <source>
        <dbReference type="ARBA" id="ARBA00037131"/>
    </source>
</evidence>
<reference evidence="7" key="1">
    <citation type="submission" date="2019-11" db="EMBL/GenBank/DDBJ databases">
        <title>Isolation and characterization of two novel species in the genus Thiomicrorhabdus.</title>
        <authorList>
            <person name="Mochizuki J."/>
            <person name="Kojima H."/>
            <person name="Fukui M."/>
        </authorList>
    </citation>
    <scope>NUCLEOTIDE SEQUENCE [LARGE SCALE GENOMIC DNA]</scope>
    <source>
        <strain evidence="7">AkT22</strain>
    </source>
</reference>
<proteinExistence type="inferred from homology"/>
<protein>
    <submittedName>
        <fullName evidence="6">Universal stress protein</fullName>
    </submittedName>
</protein>
<dbReference type="PANTHER" id="PTHR47892">
    <property type="entry name" value="UNIVERSAL STRESS PROTEIN E"/>
    <property type="match status" value="1"/>
</dbReference>
<sequence length="320" mass="35676">MLKHILLVSQDPLQEAGLLDWAFHFAGQQQAKLTILSVLPEIDYSLLEWLKNIRPQDQQAQERLGRQQVFQSWLDQAQSLGLDCDLHIEFGKVYLKTVQLALQKSVDLVIKKIDTPAHAHASLFSSQDQHLLRKCPCPLLLYKAESSLPFNNILASIDVAVEGLDEETYNSNSDTDLNQNILALANHFAQATPNPLSVVHAWNVDGENLVRYWNVDLTSDDLERLNQHVWFGHHLALDRALAFLKQAQPNLKVITPKGEPEVVIPPLIVEAQIDLLVMGTLGRSGLSGVFIGNTAENLLESIQCSVLAIKPKGFISPIQP</sequence>
<comment type="function">
    <text evidence="4">Required for resistance to DNA-damaging agents.</text>
</comment>
<dbReference type="Proteomes" id="UP000501466">
    <property type="component" value="Chromosome"/>
</dbReference>
<dbReference type="Pfam" id="PF00582">
    <property type="entry name" value="Usp"/>
    <property type="match status" value="2"/>
</dbReference>
<dbReference type="SUPFAM" id="SSF52402">
    <property type="entry name" value="Adenine nucleotide alpha hydrolases-like"/>
    <property type="match status" value="2"/>
</dbReference>
<evidence type="ECO:0000313" key="7">
    <source>
        <dbReference type="Proteomes" id="UP000501466"/>
    </source>
</evidence>
<evidence type="ECO:0000256" key="2">
    <source>
        <dbReference type="ARBA" id="ARBA00008791"/>
    </source>
</evidence>
<dbReference type="CDD" id="cd00293">
    <property type="entry name" value="USP-like"/>
    <property type="match status" value="1"/>
</dbReference>
<evidence type="ECO:0000313" key="6">
    <source>
        <dbReference type="EMBL" id="BBP42627.1"/>
    </source>
</evidence>
<dbReference type="Gene3D" id="3.40.50.12370">
    <property type="match status" value="1"/>
</dbReference>
<dbReference type="KEGG" id="tzo:THMIRHAT_03730"/>
<dbReference type="PRINTS" id="PR01438">
    <property type="entry name" value="UNVRSLSTRESS"/>
</dbReference>
<dbReference type="AlphaFoldDB" id="A0A6F8PKQ0"/>